<feature type="domain" description="tRNA uridine(34) hydroxylase N-terminal" evidence="1">
    <location>
        <begin position="11"/>
        <end position="106"/>
    </location>
</feature>
<accession>A0A5D3E678</accession>
<evidence type="ECO:0000259" key="1">
    <source>
        <dbReference type="Pfam" id="PF17773"/>
    </source>
</evidence>
<protein>
    <submittedName>
        <fullName evidence="3">Rhodanese-like domain-containing protein 6</fullName>
    </submittedName>
</protein>
<evidence type="ECO:0000313" key="3">
    <source>
        <dbReference type="EMBL" id="TYK30815.1"/>
    </source>
</evidence>
<dbReference type="EMBL" id="SSTD01000141">
    <property type="protein sequence ID" value="TYK30815.1"/>
    <property type="molecule type" value="Genomic_DNA"/>
</dbReference>
<dbReference type="EMBL" id="SSTE01019907">
    <property type="protein sequence ID" value="KAA0035730.1"/>
    <property type="molecule type" value="Genomic_DNA"/>
</dbReference>
<dbReference type="PANTHER" id="PTHR43268">
    <property type="entry name" value="THIOSULFATE SULFURTRANSFERASE/RHODANESE-LIKE DOMAIN-CONTAINING PROTEIN 2"/>
    <property type="match status" value="1"/>
</dbReference>
<dbReference type="Gene3D" id="3.30.70.100">
    <property type="match status" value="1"/>
</dbReference>
<dbReference type="OrthoDB" id="25002at2759"/>
<dbReference type="InterPro" id="IPR020936">
    <property type="entry name" value="TrhO"/>
</dbReference>
<sequence length="141" mass="15219">MANNEDDDHGVLLYYKYANIPNLDDLVSFYQSNCTSLALVGRVRLASQGVNVCGKLSSLKSHIAVMKLNSLFDGTDFKLASCHQPSNDIVARECGFTSLSVRVVQELVTLCSNPLSKLPEISEAGTHLSAAEFHSVLESAG</sequence>
<dbReference type="Proteomes" id="UP000321947">
    <property type="component" value="Unassembled WGS sequence"/>
</dbReference>
<evidence type="ECO:0000313" key="4">
    <source>
        <dbReference type="Proteomes" id="UP000321393"/>
    </source>
</evidence>
<gene>
    <name evidence="3" type="ORF">E5676_scaffold455G00040</name>
    <name evidence="2" type="ORF">E6C27_scaffold285G004430</name>
</gene>
<dbReference type="Pfam" id="PF17773">
    <property type="entry name" value="UPF0176_N"/>
    <property type="match status" value="1"/>
</dbReference>
<comment type="caution">
    <text evidence="3">The sequence shown here is derived from an EMBL/GenBank/DDBJ whole genome shotgun (WGS) entry which is preliminary data.</text>
</comment>
<reference evidence="4 5" key="1">
    <citation type="submission" date="2019-08" db="EMBL/GenBank/DDBJ databases">
        <title>Draft genome sequences of two oriental melons (Cucumis melo L. var makuwa).</title>
        <authorList>
            <person name="Kwon S.-Y."/>
        </authorList>
    </citation>
    <scope>NUCLEOTIDE SEQUENCE [LARGE SCALE GENOMIC DNA]</scope>
    <source>
        <strain evidence="5">cv. Chang Bougi</strain>
        <strain evidence="4">cv. SW 3</strain>
        <tissue evidence="3">Leaf</tissue>
    </source>
</reference>
<evidence type="ECO:0000313" key="2">
    <source>
        <dbReference type="EMBL" id="KAA0035730.1"/>
    </source>
</evidence>
<dbReference type="PANTHER" id="PTHR43268:SF6">
    <property type="entry name" value="THIOSULFATE SULFURTRANSFERASE_RHODANESE-LIKE DOMAIN-CONTAINING PROTEIN 2"/>
    <property type="match status" value="1"/>
</dbReference>
<evidence type="ECO:0000313" key="5">
    <source>
        <dbReference type="Proteomes" id="UP000321947"/>
    </source>
</evidence>
<dbReference type="Proteomes" id="UP000321393">
    <property type="component" value="Unassembled WGS sequence"/>
</dbReference>
<organism evidence="3 5">
    <name type="scientific">Cucumis melo var. makuwa</name>
    <name type="common">Oriental melon</name>
    <dbReference type="NCBI Taxonomy" id="1194695"/>
    <lineage>
        <taxon>Eukaryota</taxon>
        <taxon>Viridiplantae</taxon>
        <taxon>Streptophyta</taxon>
        <taxon>Embryophyta</taxon>
        <taxon>Tracheophyta</taxon>
        <taxon>Spermatophyta</taxon>
        <taxon>Magnoliopsida</taxon>
        <taxon>eudicotyledons</taxon>
        <taxon>Gunneridae</taxon>
        <taxon>Pentapetalae</taxon>
        <taxon>rosids</taxon>
        <taxon>fabids</taxon>
        <taxon>Cucurbitales</taxon>
        <taxon>Cucurbitaceae</taxon>
        <taxon>Benincaseae</taxon>
        <taxon>Cucumis</taxon>
    </lineage>
</organism>
<dbReference type="AlphaFoldDB" id="A0A5D3E678"/>
<dbReference type="InterPro" id="IPR040503">
    <property type="entry name" value="TRHO_N"/>
</dbReference>
<proteinExistence type="predicted"/>
<dbReference type="FunFam" id="3.30.70.100:FF:000045">
    <property type="entry name" value="Rhodanese-like domain-containing protein 6"/>
    <property type="match status" value="1"/>
</dbReference>
<name>A0A5D3E678_CUCMM</name>